<name>D7BJS4_ALLS1</name>
<keyword evidence="2" id="KW-0614">Plasmid</keyword>
<dbReference type="RefSeq" id="WP_013159904.1">
    <property type="nucleotide sequence ID" value="NC_014214.1"/>
</dbReference>
<protein>
    <recommendedName>
        <fullName evidence="4">Lipoprotein</fullName>
    </recommendedName>
</protein>
<keyword evidence="3" id="KW-1185">Reference proteome</keyword>
<dbReference type="Proteomes" id="UP000001916">
    <property type="component" value="Plasmid pMESIL02"/>
</dbReference>
<accession>D7BJS4</accession>
<dbReference type="AlphaFoldDB" id="D7BJS4"/>
<organism evidence="2 3">
    <name type="scientific">Allomeiothermus silvanus (strain ATCC 700542 / DSM 9946 / NBRC 106475 / NCIMB 13440 / VI-R2)</name>
    <name type="common">Thermus silvanus</name>
    <dbReference type="NCBI Taxonomy" id="526227"/>
    <lineage>
        <taxon>Bacteria</taxon>
        <taxon>Thermotogati</taxon>
        <taxon>Deinococcota</taxon>
        <taxon>Deinococci</taxon>
        <taxon>Thermales</taxon>
        <taxon>Thermaceae</taxon>
        <taxon>Allomeiothermus</taxon>
    </lineage>
</organism>
<gene>
    <name evidence="2" type="ORF">Mesil_3641</name>
</gene>
<geneLocation type="plasmid" evidence="2 3">
    <name>pMESIL02</name>
</geneLocation>
<evidence type="ECO:0000313" key="3">
    <source>
        <dbReference type="Proteomes" id="UP000001916"/>
    </source>
</evidence>
<feature type="signal peptide" evidence="1">
    <location>
        <begin position="1"/>
        <end position="18"/>
    </location>
</feature>
<dbReference type="PROSITE" id="PS51257">
    <property type="entry name" value="PROKAR_LIPOPROTEIN"/>
    <property type="match status" value="1"/>
</dbReference>
<dbReference type="KEGG" id="msv:Mesil_3641"/>
<reference evidence="2 3" key="1">
    <citation type="journal article" date="2010" name="Stand. Genomic Sci.">
        <title>Complete genome sequence of Meiothermus silvanus type strain (VI-R2).</title>
        <authorList>
            <person name="Sikorski J."/>
            <person name="Tindall B.J."/>
            <person name="Lowry S."/>
            <person name="Lucas S."/>
            <person name="Nolan M."/>
            <person name="Copeland A."/>
            <person name="Glavina Del Rio T."/>
            <person name="Tice H."/>
            <person name="Cheng J.F."/>
            <person name="Han C."/>
            <person name="Pitluck S."/>
            <person name="Liolios K."/>
            <person name="Ivanova N."/>
            <person name="Mavromatis K."/>
            <person name="Mikhailova N."/>
            <person name="Pati A."/>
            <person name="Goodwin L."/>
            <person name="Chen A."/>
            <person name="Palaniappan K."/>
            <person name="Land M."/>
            <person name="Hauser L."/>
            <person name="Chang Y.J."/>
            <person name="Jeffries C.D."/>
            <person name="Rohde M."/>
            <person name="Goker M."/>
            <person name="Woyke T."/>
            <person name="Bristow J."/>
            <person name="Eisen J.A."/>
            <person name="Markowitz V."/>
            <person name="Hugenholtz P."/>
            <person name="Kyrpides N.C."/>
            <person name="Klenk H.P."/>
            <person name="Lapidus A."/>
        </authorList>
    </citation>
    <scope>NUCLEOTIDE SEQUENCE [LARGE SCALE GENOMIC DNA]</scope>
    <source>
        <strain evidence="3">ATCC 700542 / DSM 9946 / VI-R2</strain>
        <plasmid evidence="3">Plasmid pMESIL02</plasmid>
    </source>
</reference>
<feature type="chain" id="PRO_5003093367" description="Lipoprotein" evidence="1">
    <location>
        <begin position="19"/>
        <end position="188"/>
    </location>
</feature>
<dbReference type="HOGENOM" id="CLU_1439538_0_0_0"/>
<keyword evidence="1" id="KW-0732">Signal</keyword>
<dbReference type="EMBL" id="CP002044">
    <property type="protein sequence ID" value="ADH65430.1"/>
    <property type="molecule type" value="Genomic_DNA"/>
</dbReference>
<evidence type="ECO:0000256" key="1">
    <source>
        <dbReference type="SAM" id="SignalP"/>
    </source>
</evidence>
<proteinExistence type="predicted"/>
<evidence type="ECO:0008006" key="4">
    <source>
        <dbReference type="Google" id="ProtNLM"/>
    </source>
</evidence>
<sequence length="188" mass="21148">MKKTVLLILSALLLGACAPRTTTQPAEAPKQQDRYSVKSMMEAFLAPVLEGNIDYMLADENRECYGIIEGSSANGFRLKQLLADPQKRDAVLDALRKSAQDVKSRIYGSEIKESEEIQSAPPRPNMLYTVRLYARVYSYPQDENRSFSIMTELDGPRARLCAVKDVSRNGLIDLYQPYIFGVVNKYGK</sequence>
<evidence type="ECO:0000313" key="2">
    <source>
        <dbReference type="EMBL" id="ADH65430.1"/>
    </source>
</evidence>